<dbReference type="EMBL" id="GGEC01089163">
    <property type="protein sequence ID" value="MBX69647.1"/>
    <property type="molecule type" value="Transcribed_RNA"/>
</dbReference>
<feature type="compositionally biased region" description="Basic residues" evidence="1">
    <location>
        <begin position="1"/>
        <end position="21"/>
    </location>
</feature>
<evidence type="ECO:0000256" key="1">
    <source>
        <dbReference type="SAM" id="MobiDB-lite"/>
    </source>
</evidence>
<name>A0A2P2QRN3_RHIMU</name>
<dbReference type="AlphaFoldDB" id="A0A2P2QRN3"/>
<feature type="region of interest" description="Disordered" evidence="1">
    <location>
        <begin position="1"/>
        <end position="32"/>
    </location>
</feature>
<protein>
    <submittedName>
        <fullName evidence="2">Uncharacterized protein</fullName>
    </submittedName>
</protein>
<sequence>MSNLAKRKKSEHACSKSHHILIPRGASEKYPD</sequence>
<proteinExistence type="predicted"/>
<accession>A0A2P2QRN3</accession>
<evidence type="ECO:0000313" key="2">
    <source>
        <dbReference type="EMBL" id="MBX69647.1"/>
    </source>
</evidence>
<organism evidence="2">
    <name type="scientific">Rhizophora mucronata</name>
    <name type="common">Asiatic mangrove</name>
    <dbReference type="NCBI Taxonomy" id="61149"/>
    <lineage>
        <taxon>Eukaryota</taxon>
        <taxon>Viridiplantae</taxon>
        <taxon>Streptophyta</taxon>
        <taxon>Embryophyta</taxon>
        <taxon>Tracheophyta</taxon>
        <taxon>Spermatophyta</taxon>
        <taxon>Magnoliopsida</taxon>
        <taxon>eudicotyledons</taxon>
        <taxon>Gunneridae</taxon>
        <taxon>Pentapetalae</taxon>
        <taxon>rosids</taxon>
        <taxon>fabids</taxon>
        <taxon>Malpighiales</taxon>
        <taxon>Rhizophoraceae</taxon>
        <taxon>Rhizophora</taxon>
    </lineage>
</organism>
<reference evidence="2" key="1">
    <citation type="submission" date="2018-02" db="EMBL/GenBank/DDBJ databases">
        <title>Rhizophora mucronata_Transcriptome.</title>
        <authorList>
            <person name="Meera S.P."/>
            <person name="Sreeshan A."/>
            <person name="Augustine A."/>
        </authorList>
    </citation>
    <scope>NUCLEOTIDE SEQUENCE</scope>
    <source>
        <tissue evidence="2">Leaf</tissue>
    </source>
</reference>